<dbReference type="Pfam" id="PF08817">
    <property type="entry name" value="YukD"/>
    <property type="match status" value="1"/>
</dbReference>
<dbReference type="Gene3D" id="3.10.20.90">
    <property type="entry name" value="Phosphatidylinositol 3-kinase Catalytic Subunit, Chain A, domain 1"/>
    <property type="match status" value="1"/>
</dbReference>
<feature type="transmembrane region" description="Helical" evidence="7">
    <location>
        <begin position="263"/>
        <end position="282"/>
    </location>
</feature>
<evidence type="ECO:0000256" key="1">
    <source>
        <dbReference type="ARBA" id="ARBA00004651"/>
    </source>
</evidence>
<dbReference type="Pfam" id="PF19053">
    <property type="entry name" value="EccD"/>
    <property type="match status" value="1"/>
</dbReference>
<keyword evidence="3" id="KW-1003">Cell membrane</keyword>
<dbReference type="Proteomes" id="UP000321617">
    <property type="component" value="Unassembled WGS sequence"/>
</dbReference>
<sequence length="489" mass="50096">MTFVVNPLCRVTIVSPHTRMDVALPAHIPLVELQAELLAQSAASPDGEGFVEEGVEVGGWTLARLGEPPMDPDLSCAQLGIADGEELYFRPAPDTAPAAVFDDVVDAVATAAVDRAGAWRSTDTRRVGLVAGSLAIVAALVTAAGVPGPGTTAVVVVCGLVGLAGAWALERAFGMSGPAVLTGSLGVLAGFLGGTLVVAEGRFLTEYGAAQWLAGGCAAIVFSVIATLTVNRPTPPFLASLTAGIGLALGAALCLWFDVPAAASAAVITGVALLAIPALPMLSYRLAKLPLPDVPTNPEELRGEIDFADDEGDRLLARSDFSDAYLAGLLAGCAAVMTVAVMVLAATPTVPATVLAAVVSMLMLVKSRDFHTVRMRVPVLVVGFAGPATLAAVGAAALPPTQRLFIVAGALAAGAVVLFIHALGVAGRRIPPLWGRIGDVLHIVLAVAVIPLTLWVWDLYWWIRTILAAVSEPAVPLRVTRSAPRGVVG</sequence>
<dbReference type="NCBIfam" id="TIGR03920">
    <property type="entry name" value="T7SS_EccD"/>
    <property type="match status" value="1"/>
</dbReference>
<evidence type="ECO:0000313" key="9">
    <source>
        <dbReference type="EMBL" id="TWJ15401.1"/>
    </source>
</evidence>
<dbReference type="InterPro" id="IPR024962">
    <property type="entry name" value="YukD-like"/>
</dbReference>
<proteinExistence type="inferred from homology"/>
<feature type="transmembrane region" description="Helical" evidence="7">
    <location>
        <begin position="349"/>
        <end position="365"/>
    </location>
</feature>
<feature type="transmembrane region" description="Helical" evidence="7">
    <location>
        <begin position="127"/>
        <end position="146"/>
    </location>
</feature>
<accession>A0A562VC60</accession>
<feature type="transmembrane region" description="Helical" evidence="7">
    <location>
        <begin position="152"/>
        <end position="169"/>
    </location>
</feature>
<evidence type="ECO:0000259" key="8">
    <source>
        <dbReference type="Pfam" id="PF19053"/>
    </source>
</evidence>
<evidence type="ECO:0000256" key="6">
    <source>
        <dbReference type="ARBA" id="ARBA00023136"/>
    </source>
</evidence>
<dbReference type="OrthoDB" id="4775372at2"/>
<feature type="transmembrane region" description="Helical" evidence="7">
    <location>
        <begin position="211"/>
        <end position="230"/>
    </location>
</feature>
<dbReference type="EMBL" id="VLLL01000005">
    <property type="protein sequence ID" value="TWJ15401.1"/>
    <property type="molecule type" value="Genomic_DNA"/>
</dbReference>
<reference evidence="9 10" key="1">
    <citation type="journal article" date="2013" name="Stand. Genomic Sci.">
        <title>Genomic Encyclopedia of Type Strains, Phase I: The one thousand microbial genomes (KMG-I) project.</title>
        <authorList>
            <person name="Kyrpides N.C."/>
            <person name="Woyke T."/>
            <person name="Eisen J.A."/>
            <person name="Garrity G."/>
            <person name="Lilburn T.G."/>
            <person name="Beck B.J."/>
            <person name="Whitman W.B."/>
            <person name="Hugenholtz P."/>
            <person name="Klenk H.P."/>
        </authorList>
    </citation>
    <scope>NUCLEOTIDE SEQUENCE [LARGE SCALE GENOMIC DNA]</scope>
    <source>
        <strain evidence="9 10">DSM 45044</strain>
    </source>
</reference>
<protein>
    <submittedName>
        <fullName evidence="9">Type VII secretion integral membrane protein EccD</fullName>
    </submittedName>
</protein>
<name>A0A562VC60_9ACTN</name>
<keyword evidence="6 7" id="KW-0472">Membrane</keyword>
<dbReference type="InterPro" id="IPR044049">
    <property type="entry name" value="EccD_transm"/>
</dbReference>
<feature type="transmembrane region" description="Helical" evidence="7">
    <location>
        <begin position="377"/>
        <end position="398"/>
    </location>
</feature>
<feature type="domain" description="EccD-like transmembrane" evidence="8">
    <location>
        <begin position="124"/>
        <end position="465"/>
    </location>
</feature>
<keyword evidence="5 7" id="KW-1133">Transmembrane helix</keyword>
<dbReference type="RefSeq" id="WP_147134019.1">
    <property type="nucleotide sequence ID" value="NZ_BAABIJ010000001.1"/>
</dbReference>
<comment type="caution">
    <text evidence="9">The sequence shown here is derived from an EMBL/GenBank/DDBJ whole genome shotgun (WGS) entry which is preliminary data.</text>
</comment>
<feature type="transmembrane region" description="Helical" evidence="7">
    <location>
        <begin position="324"/>
        <end position="343"/>
    </location>
</feature>
<evidence type="ECO:0000256" key="4">
    <source>
        <dbReference type="ARBA" id="ARBA00022692"/>
    </source>
</evidence>
<dbReference type="AlphaFoldDB" id="A0A562VC60"/>
<gene>
    <name evidence="9" type="ORF">LX16_1104</name>
</gene>
<evidence type="ECO:0000256" key="2">
    <source>
        <dbReference type="ARBA" id="ARBA00006162"/>
    </source>
</evidence>
<evidence type="ECO:0000313" key="10">
    <source>
        <dbReference type="Proteomes" id="UP000321617"/>
    </source>
</evidence>
<dbReference type="GO" id="GO:0005886">
    <property type="term" value="C:plasma membrane"/>
    <property type="evidence" value="ECO:0007669"/>
    <property type="project" value="UniProtKB-SubCell"/>
</dbReference>
<evidence type="ECO:0000256" key="7">
    <source>
        <dbReference type="SAM" id="Phobius"/>
    </source>
</evidence>
<comment type="subcellular location">
    <subcellularLocation>
        <location evidence="1">Cell membrane</location>
        <topology evidence="1">Multi-pass membrane protein</topology>
    </subcellularLocation>
</comment>
<feature type="transmembrane region" description="Helical" evidence="7">
    <location>
        <begin position="437"/>
        <end position="457"/>
    </location>
</feature>
<comment type="similarity">
    <text evidence="2">Belongs to the EccD/Snm4 family.</text>
</comment>
<evidence type="ECO:0000256" key="5">
    <source>
        <dbReference type="ARBA" id="ARBA00022989"/>
    </source>
</evidence>
<feature type="transmembrane region" description="Helical" evidence="7">
    <location>
        <begin position="404"/>
        <end position="425"/>
    </location>
</feature>
<feature type="transmembrane region" description="Helical" evidence="7">
    <location>
        <begin position="181"/>
        <end position="199"/>
    </location>
</feature>
<dbReference type="InterPro" id="IPR006707">
    <property type="entry name" value="T7SS_EccD"/>
</dbReference>
<evidence type="ECO:0000256" key="3">
    <source>
        <dbReference type="ARBA" id="ARBA00022475"/>
    </source>
</evidence>
<keyword evidence="10" id="KW-1185">Reference proteome</keyword>
<dbReference type="PIRSF" id="PIRSF017804">
    <property type="entry name" value="Secretion_EccD1"/>
    <property type="match status" value="1"/>
</dbReference>
<keyword evidence="4 7" id="KW-0812">Transmembrane</keyword>
<feature type="transmembrane region" description="Helical" evidence="7">
    <location>
        <begin position="237"/>
        <end position="257"/>
    </location>
</feature>
<organism evidence="9 10">
    <name type="scientific">Stackebrandtia albiflava</name>
    <dbReference type="NCBI Taxonomy" id="406432"/>
    <lineage>
        <taxon>Bacteria</taxon>
        <taxon>Bacillati</taxon>
        <taxon>Actinomycetota</taxon>
        <taxon>Actinomycetes</taxon>
        <taxon>Glycomycetales</taxon>
        <taxon>Glycomycetaceae</taxon>
        <taxon>Stackebrandtia</taxon>
    </lineage>
</organism>